<protein>
    <submittedName>
        <fullName evidence="2">Uncharacterized protein</fullName>
    </submittedName>
</protein>
<dbReference type="EMBL" id="JABCQN010000003">
    <property type="protein sequence ID" value="MBF0870855.1"/>
    <property type="molecule type" value="Genomic_DNA"/>
</dbReference>
<comment type="caution">
    <text evidence="2">The sequence shown here is derived from an EMBL/GenBank/DDBJ whole genome shotgun (WGS) entry which is preliminary data.</text>
</comment>
<keyword evidence="1" id="KW-0472">Membrane</keyword>
<accession>A0A9Q2IR37</accession>
<evidence type="ECO:0000313" key="2">
    <source>
        <dbReference type="EMBL" id="MBF0870855.1"/>
    </source>
</evidence>
<reference evidence="2" key="2">
    <citation type="submission" date="2020-11" db="EMBL/GenBank/DDBJ databases">
        <title>Description of novel Gluconobacter species.</title>
        <authorList>
            <person name="Cleenwerck I."/>
            <person name="Cnockaert M."/>
            <person name="Borremans W."/>
            <person name="Wieme A.D."/>
            <person name="De Vuyst L."/>
            <person name="Vandamme P."/>
        </authorList>
    </citation>
    <scope>NUCLEOTIDE SEQUENCE</scope>
    <source>
        <strain evidence="2">R71697</strain>
    </source>
</reference>
<sequence length="80" mass="8516">MGRGLVSLALAWTFAHFVTLGSPLWGPGTRHDAVIFGQMIAVGLFPILFLIAFGMKNFLRGTIVVGIACLIAASGLMINR</sequence>
<evidence type="ECO:0000313" key="3">
    <source>
        <dbReference type="Proteomes" id="UP000661006"/>
    </source>
</evidence>
<evidence type="ECO:0000256" key="1">
    <source>
        <dbReference type="SAM" id="Phobius"/>
    </source>
</evidence>
<dbReference type="Proteomes" id="UP000661006">
    <property type="component" value="Unassembled WGS sequence"/>
</dbReference>
<proteinExistence type="predicted"/>
<keyword evidence="1" id="KW-0812">Transmembrane</keyword>
<gene>
    <name evidence="2" type="ORF">HKD32_08340</name>
</gene>
<name>A0A9Q2IR37_GLUJA</name>
<reference evidence="2" key="1">
    <citation type="submission" date="2020-04" db="EMBL/GenBank/DDBJ databases">
        <authorList>
            <person name="Sombolestani A."/>
        </authorList>
    </citation>
    <scope>NUCLEOTIDE SEQUENCE</scope>
    <source>
        <strain evidence="2">R71697</strain>
    </source>
</reference>
<feature type="transmembrane region" description="Helical" evidence="1">
    <location>
        <begin position="58"/>
        <end position="78"/>
    </location>
</feature>
<dbReference type="AlphaFoldDB" id="A0A9Q2IR37"/>
<organism evidence="2 3">
    <name type="scientific">Gluconobacter japonicus</name>
    <dbReference type="NCBI Taxonomy" id="376620"/>
    <lineage>
        <taxon>Bacteria</taxon>
        <taxon>Pseudomonadati</taxon>
        <taxon>Pseudomonadota</taxon>
        <taxon>Alphaproteobacteria</taxon>
        <taxon>Acetobacterales</taxon>
        <taxon>Acetobacteraceae</taxon>
        <taxon>Gluconobacter</taxon>
    </lineage>
</organism>
<keyword evidence="1" id="KW-1133">Transmembrane helix</keyword>
<feature type="transmembrane region" description="Helical" evidence="1">
    <location>
        <begin position="33"/>
        <end position="51"/>
    </location>
</feature>